<dbReference type="RefSeq" id="WP_117532119.1">
    <property type="nucleotide sequence ID" value="NZ_CAUFKS010000203.1"/>
</dbReference>
<proteinExistence type="predicted"/>
<name>A0A3E3DZ86_9FIRM</name>
<dbReference type="Proteomes" id="UP000261212">
    <property type="component" value="Unassembled WGS sequence"/>
</dbReference>
<dbReference type="InterPro" id="IPR046286">
    <property type="entry name" value="DUF6323"/>
</dbReference>
<dbReference type="AlphaFoldDB" id="A0A3E3DZ86"/>
<protein>
    <submittedName>
        <fullName evidence="1">Uncharacterized protein</fullName>
    </submittedName>
</protein>
<dbReference type="EMBL" id="QUSM01000003">
    <property type="protein sequence ID" value="RGD74395.1"/>
    <property type="molecule type" value="Genomic_DNA"/>
</dbReference>
<organism evidence="1 2">
    <name type="scientific">Anaerofustis stercorihominis</name>
    <dbReference type="NCBI Taxonomy" id="214853"/>
    <lineage>
        <taxon>Bacteria</taxon>
        <taxon>Bacillati</taxon>
        <taxon>Bacillota</taxon>
        <taxon>Clostridia</taxon>
        <taxon>Eubacteriales</taxon>
        <taxon>Eubacteriaceae</taxon>
        <taxon>Anaerofustis</taxon>
    </lineage>
</organism>
<accession>A0A3E3DZ86</accession>
<gene>
    <name evidence="1" type="ORF">DW687_06415</name>
</gene>
<evidence type="ECO:0000313" key="2">
    <source>
        <dbReference type="Proteomes" id="UP000261212"/>
    </source>
</evidence>
<dbReference type="Pfam" id="PF19848">
    <property type="entry name" value="DUF6323"/>
    <property type="match status" value="1"/>
</dbReference>
<comment type="caution">
    <text evidence="1">The sequence shown here is derived from an EMBL/GenBank/DDBJ whole genome shotgun (WGS) entry which is preliminary data.</text>
</comment>
<evidence type="ECO:0000313" key="1">
    <source>
        <dbReference type="EMBL" id="RGD74395.1"/>
    </source>
</evidence>
<reference evidence="1 2" key="1">
    <citation type="submission" date="2018-08" db="EMBL/GenBank/DDBJ databases">
        <title>A genome reference for cultivated species of the human gut microbiota.</title>
        <authorList>
            <person name="Zou Y."/>
            <person name="Xue W."/>
            <person name="Luo G."/>
        </authorList>
    </citation>
    <scope>NUCLEOTIDE SEQUENCE [LARGE SCALE GENOMIC DNA]</scope>
    <source>
        <strain evidence="1 2">AM25-6</strain>
    </source>
</reference>
<sequence length="180" mass="21521">MDNENIGLILGKITRKELDLIEKSNVNINKFGLTITREEAKEIIISKNETLKKYKRIEFSSGVTEKIIYIFSDSAYIDRNNYIDTIKDLVDIFYNFKNETEDKLTDDELLNFMREQFDDVCYGDLGYLRDTCLERFSKAVRDESLDYIYTQGKNIYENLSEEQRWDKDLYQSIMKELFWE</sequence>